<evidence type="ECO:0000313" key="9">
    <source>
        <dbReference type="EMBL" id="RRH78191.1"/>
    </source>
</evidence>
<gene>
    <name evidence="9" type="ORF">EG244_01720</name>
</gene>
<dbReference type="Pfam" id="PF04290">
    <property type="entry name" value="DctQ"/>
    <property type="match status" value="1"/>
</dbReference>
<feature type="transmembrane region" description="Helical" evidence="7">
    <location>
        <begin position="12"/>
        <end position="40"/>
    </location>
</feature>
<keyword evidence="3" id="KW-1003">Cell membrane</keyword>
<comment type="function">
    <text evidence="7">Part of the tripartite ATP-independent periplasmic (TRAP) transport system.</text>
</comment>
<dbReference type="RefSeq" id="WP_124963281.1">
    <property type="nucleotide sequence ID" value="NZ_RRAZ01000002.1"/>
</dbReference>
<keyword evidence="10" id="KW-1185">Reference proteome</keyword>
<dbReference type="InterPro" id="IPR055348">
    <property type="entry name" value="DctQ"/>
</dbReference>
<evidence type="ECO:0000256" key="6">
    <source>
        <dbReference type="ARBA" id="ARBA00023136"/>
    </source>
</evidence>
<keyword evidence="6 7" id="KW-0472">Membrane</keyword>
<accession>A0A3P3DVM0</accession>
<dbReference type="GO" id="GO:0022857">
    <property type="term" value="F:transmembrane transporter activity"/>
    <property type="evidence" value="ECO:0007669"/>
    <property type="project" value="UniProtKB-UniRule"/>
</dbReference>
<evidence type="ECO:0000313" key="10">
    <source>
        <dbReference type="Proteomes" id="UP000282125"/>
    </source>
</evidence>
<dbReference type="GO" id="GO:0005886">
    <property type="term" value="C:plasma membrane"/>
    <property type="evidence" value="ECO:0007669"/>
    <property type="project" value="UniProtKB-SubCell"/>
</dbReference>
<proteinExistence type="inferred from homology"/>
<evidence type="ECO:0000256" key="1">
    <source>
        <dbReference type="ARBA" id="ARBA00004651"/>
    </source>
</evidence>
<feature type="transmembrane region" description="Helical" evidence="7">
    <location>
        <begin position="60"/>
        <end position="77"/>
    </location>
</feature>
<name>A0A3P3DVM0_9RHOB</name>
<evidence type="ECO:0000256" key="4">
    <source>
        <dbReference type="ARBA" id="ARBA00022692"/>
    </source>
</evidence>
<keyword evidence="7" id="KW-0997">Cell inner membrane</keyword>
<keyword evidence="5 7" id="KW-1133">Transmembrane helix</keyword>
<protein>
    <recommendedName>
        <fullName evidence="7">TRAP transporter small permease protein</fullName>
    </recommendedName>
</protein>
<comment type="subunit">
    <text evidence="7">The complex comprises the extracytoplasmic solute receptor protein and the two transmembrane proteins.</text>
</comment>
<evidence type="ECO:0000256" key="2">
    <source>
        <dbReference type="ARBA" id="ARBA00022448"/>
    </source>
</evidence>
<dbReference type="EMBL" id="RRAZ01000002">
    <property type="protein sequence ID" value="RRH78191.1"/>
    <property type="molecule type" value="Genomic_DNA"/>
</dbReference>
<comment type="caution">
    <text evidence="9">The sequence shown here is derived from an EMBL/GenBank/DDBJ whole genome shotgun (WGS) entry which is preliminary data.</text>
</comment>
<evidence type="ECO:0000256" key="3">
    <source>
        <dbReference type="ARBA" id="ARBA00022475"/>
    </source>
</evidence>
<reference evidence="9 10" key="1">
    <citation type="submission" date="2018-11" db="EMBL/GenBank/DDBJ databases">
        <title>Gemmobacter sp. nov., YIM 102744-1 draft genome.</title>
        <authorList>
            <person name="Li G."/>
            <person name="Jiang Y."/>
        </authorList>
    </citation>
    <scope>NUCLEOTIDE SEQUENCE [LARGE SCALE GENOMIC DNA]</scope>
    <source>
        <strain evidence="9 10">YIM 102744-1</strain>
    </source>
</reference>
<comment type="subcellular location">
    <subcellularLocation>
        <location evidence="7">Cell inner membrane</location>
        <topology evidence="7">Multi-pass membrane protein</topology>
    </subcellularLocation>
    <subcellularLocation>
        <location evidence="1">Cell membrane</location>
        <topology evidence="1">Multi-pass membrane protein</topology>
    </subcellularLocation>
</comment>
<evidence type="ECO:0000256" key="7">
    <source>
        <dbReference type="RuleBase" id="RU369079"/>
    </source>
</evidence>
<feature type="domain" description="Tripartite ATP-independent periplasmic transporters DctQ component" evidence="8">
    <location>
        <begin position="31"/>
        <end position="167"/>
    </location>
</feature>
<evidence type="ECO:0000256" key="5">
    <source>
        <dbReference type="ARBA" id="ARBA00022989"/>
    </source>
</evidence>
<organism evidence="9 10">
    <name type="scientific">Falsigemmobacter faecalis</name>
    <dbReference type="NCBI Taxonomy" id="2488730"/>
    <lineage>
        <taxon>Bacteria</taxon>
        <taxon>Pseudomonadati</taxon>
        <taxon>Pseudomonadota</taxon>
        <taxon>Alphaproteobacteria</taxon>
        <taxon>Rhodobacterales</taxon>
        <taxon>Paracoccaceae</taxon>
        <taxon>Falsigemmobacter</taxon>
    </lineage>
</organism>
<evidence type="ECO:0000259" key="8">
    <source>
        <dbReference type="Pfam" id="PF04290"/>
    </source>
</evidence>
<comment type="similarity">
    <text evidence="7">Belongs to the TRAP transporter small permease family.</text>
</comment>
<feature type="transmembrane region" description="Helical" evidence="7">
    <location>
        <begin position="141"/>
        <end position="163"/>
    </location>
</feature>
<sequence length="188" mass="21340">MSKSTPAFWRVIWGAEYGLVAVGSGLSLLAIMLVTVLSVAGRYLFHTDLIPGAYNLIERVLFPLMVFWALPVAHRDGMFPKLELVMGAHLRPRSRAMIAVFVGLVELMVYGVLMYFIWIFVERAILSNRTLMIGVETWLMWPVAIMMPIAFGLMMLEMFRLIWRDVQTIRTGRVAKDDTDFGPPAETL</sequence>
<dbReference type="OrthoDB" id="7866619at2"/>
<feature type="transmembrane region" description="Helical" evidence="7">
    <location>
        <begin position="98"/>
        <end position="121"/>
    </location>
</feature>
<keyword evidence="2 7" id="KW-0813">Transport</keyword>
<dbReference type="AlphaFoldDB" id="A0A3P3DVM0"/>
<keyword evidence="4 7" id="KW-0812">Transmembrane</keyword>
<dbReference type="Proteomes" id="UP000282125">
    <property type="component" value="Unassembled WGS sequence"/>
</dbReference>